<dbReference type="Proteomes" id="UP000295578">
    <property type="component" value="Unassembled WGS sequence"/>
</dbReference>
<accession>A0A4R5AM81</accession>
<comment type="caution">
    <text evidence="1">The sequence shown here is derived from an EMBL/GenBank/DDBJ whole genome shotgun (WGS) entry which is preliminary data.</text>
</comment>
<reference evidence="1 2" key="1">
    <citation type="submission" date="2019-03" db="EMBL/GenBank/DDBJ databases">
        <title>Draft genome sequences of novel Actinobacteria.</title>
        <authorList>
            <person name="Sahin N."/>
            <person name="Ay H."/>
            <person name="Saygin H."/>
        </authorList>
    </citation>
    <scope>NUCLEOTIDE SEQUENCE [LARGE SCALE GENOMIC DNA]</scope>
    <source>
        <strain evidence="1 2">DSM 45941</strain>
    </source>
</reference>
<dbReference type="EMBL" id="SMKY01000203">
    <property type="protein sequence ID" value="TDD72780.1"/>
    <property type="molecule type" value="Genomic_DNA"/>
</dbReference>
<dbReference type="OrthoDB" id="191189at2"/>
<gene>
    <name evidence="1" type="ORF">E1293_32525</name>
</gene>
<proteinExistence type="predicted"/>
<sequence>MSSETEIERYEFAFDRLARPLSLLGIRPDACYVLVTESRLEVRFGPWTVRTPLDNVEGAEVSGPFKSWKAVGVRLSLADRGLTFGSSIGQGVCIRFRRPVRGSEPTGRLRHPNLTVTVADAPTLARRLQDVVAARR</sequence>
<dbReference type="AlphaFoldDB" id="A0A4R5AM81"/>
<keyword evidence="2" id="KW-1185">Reference proteome</keyword>
<organism evidence="1 2">
    <name type="scientific">Actinomadura darangshiensis</name>
    <dbReference type="NCBI Taxonomy" id="705336"/>
    <lineage>
        <taxon>Bacteria</taxon>
        <taxon>Bacillati</taxon>
        <taxon>Actinomycetota</taxon>
        <taxon>Actinomycetes</taxon>
        <taxon>Streptosporangiales</taxon>
        <taxon>Thermomonosporaceae</taxon>
        <taxon>Actinomadura</taxon>
    </lineage>
</organism>
<protein>
    <submittedName>
        <fullName evidence="1">Uncharacterized protein</fullName>
    </submittedName>
</protein>
<dbReference type="RefSeq" id="WP_132201435.1">
    <property type="nucleotide sequence ID" value="NZ_SMKY01000203.1"/>
</dbReference>
<evidence type="ECO:0000313" key="2">
    <source>
        <dbReference type="Proteomes" id="UP000295578"/>
    </source>
</evidence>
<evidence type="ECO:0000313" key="1">
    <source>
        <dbReference type="EMBL" id="TDD72780.1"/>
    </source>
</evidence>
<name>A0A4R5AM81_9ACTN</name>